<dbReference type="GO" id="GO:0006351">
    <property type="term" value="P:DNA-templated transcription"/>
    <property type="evidence" value="ECO:0007669"/>
    <property type="project" value="InterPro"/>
</dbReference>
<dbReference type="InterPro" id="IPR044295">
    <property type="entry name" value="BIM1/2/3"/>
</dbReference>
<comment type="caution">
    <text evidence="6">The sequence shown here is derived from an EMBL/GenBank/DDBJ whole genome shotgun (WGS) entry which is preliminary data.</text>
</comment>
<dbReference type="GO" id="GO:0005634">
    <property type="term" value="C:nucleus"/>
    <property type="evidence" value="ECO:0007669"/>
    <property type="project" value="UniProtKB-SubCell"/>
</dbReference>
<dbReference type="Proteomes" id="UP000289340">
    <property type="component" value="Chromosome 17"/>
</dbReference>
<keyword evidence="2" id="KW-0805">Transcription regulation</keyword>
<protein>
    <submittedName>
        <fullName evidence="6">Transcription factor BIM1 isoform C</fullName>
    </submittedName>
</protein>
<dbReference type="EMBL" id="QZWG01000017">
    <property type="protein sequence ID" value="RZB55868.1"/>
    <property type="molecule type" value="Genomic_DNA"/>
</dbReference>
<comment type="subcellular location">
    <subcellularLocation>
        <location evidence="1">Nucleus</location>
    </subcellularLocation>
</comment>
<feature type="region of interest" description="Disordered" evidence="5">
    <location>
        <begin position="154"/>
        <end position="219"/>
    </location>
</feature>
<gene>
    <name evidence="6" type="ORF">D0Y65_045232</name>
</gene>
<evidence type="ECO:0000256" key="3">
    <source>
        <dbReference type="ARBA" id="ARBA00023163"/>
    </source>
</evidence>
<keyword evidence="3" id="KW-0804">Transcription</keyword>
<dbReference type="Gene3D" id="4.10.280.10">
    <property type="entry name" value="Helix-loop-helix DNA-binding domain"/>
    <property type="match status" value="1"/>
</dbReference>
<evidence type="ECO:0000313" key="7">
    <source>
        <dbReference type="Proteomes" id="UP000289340"/>
    </source>
</evidence>
<evidence type="ECO:0000256" key="1">
    <source>
        <dbReference type="ARBA" id="ARBA00004123"/>
    </source>
</evidence>
<feature type="compositionally biased region" description="Basic and acidic residues" evidence="5">
    <location>
        <begin position="280"/>
        <end position="292"/>
    </location>
</feature>
<organism evidence="6 7">
    <name type="scientific">Glycine soja</name>
    <name type="common">Wild soybean</name>
    <dbReference type="NCBI Taxonomy" id="3848"/>
    <lineage>
        <taxon>Eukaryota</taxon>
        <taxon>Viridiplantae</taxon>
        <taxon>Streptophyta</taxon>
        <taxon>Embryophyta</taxon>
        <taxon>Tracheophyta</taxon>
        <taxon>Spermatophyta</taxon>
        <taxon>Magnoliopsida</taxon>
        <taxon>eudicotyledons</taxon>
        <taxon>Gunneridae</taxon>
        <taxon>Pentapetalae</taxon>
        <taxon>rosids</taxon>
        <taxon>fabids</taxon>
        <taxon>Fabales</taxon>
        <taxon>Fabaceae</taxon>
        <taxon>Papilionoideae</taxon>
        <taxon>50 kb inversion clade</taxon>
        <taxon>NPAAA clade</taxon>
        <taxon>indigoferoid/millettioid clade</taxon>
        <taxon>Phaseoleae</taxon>
        <taxon>Glycine</taxon>
        <taxon>Glycine subgen. Soja</taxon>
    </lineage>
</organism>
<keyword evidence="4" id="KW-0539">Nucleus</keyword>
<evidence type="ECO:0000256" key="5">
    <source>
        <dbReference type="SAM" id="MobiDB-lite"/>
    </source>
</evidence>
<proteinExistence type="predicted"/>
<feature type="compositionally biased region" description="Basic and acidic residues" evidence="5">
    <location>
        <begin position="245"/>
        <end position="269"/>
    </location>
</feature>
<dbReference type="AlphaFoldDB" id="A0A445G3V2"/>
<dbReference type="GO" id="GO:0046983">
    <property type="term" value="F:protein dimerization activity"/>
    <property type="evidence" value="ECO:0007669"/>
    <property type="project" value="InterPro"/>
</dbReference>
<evidence type="ECO:0000313" key="6">
    <source>
        <dbReference type="EMBL" id="RZB55868.1"/>
    </source>
</evidence>
<feature type="region of interest" description="Disordered" evidence="5">
    <location>
        <begin position="243"/>
        <end position="298"/>
    </location>
</feature>
<keyword evidence="7" id="KW-1185">Reference proteome</keyword>
<dbReference type="GO" id="GO:0003700">
    <property type="term" value="F:DNA-binding transcription factor activity"/>
    <property type="evidence" value="ECO:0007669"/>
    <property type="project" value="InterPro"/>
</dbReference>
<name>A0A445G3V2_GLYSO</name>
<accession>A0A445G3V2</accession>
<feature type="compositionally biased region" description="Polar residues" evidence="5">
    <location>
        <begin position="187"/>
        <end position="219"/>
    </location>
</feature>
<dbReference type="InterPro" id="IPR036638">
    <property type="entry name" value="HLH_DNA-bd_sf"/>
</dbReference>
<evidence type="ECO:0000256" key="2">
    <source>
        <dbReference type="ARBA" id="ARBA00023015"/>
    </source>
</evidence>
<dbReference type="PANTHER" id="PTHR46412">
    <property type="entry name" value="BES1-INTERACTING MYC-LIKE PROTEIN"/>
    <property type="match status" value="1"/>
</dbReference>
<evidence type="ECO:0000256" key="4">
    <source>
        <dbReference type="ARBA" id="ARBA00023242"/>
    </source>
</evidence>
<reference evidence="6 7" key="1">
    <citation type="submission" date="2018-09" db="EMBL/GenBank/DDBJ databases">
        <title>A high-quality reference genome of wild soybean provides a powerful tool to mine soybean genomes.</title>
        <authorList>
            <person name="Xie M."/>
            <person name="Chung C.Y.L."/>
            <person name="Li M.-W."/>
            <person name="Wong F.-L."/>
            <person name="Chan T.-F."/>
            <person name="Lam H.-M."/>
        </authorList>
    </citation>
    <scope>NUCLEOTIDE SEQUENCE [LARGE SCALE GENOMIC DNA]</scope>
    <source>
        <strain evidence="7">cv. W05</strain>
        <tissue evidence="6">Hypocotyl of etiolated seedlings</tissue>
    </source>
</reference>
<dbReference type="PANTHER" id="PTHR46412:SF3">
    <property type="entry name" value="TRANSCRIPTION FACTOR BIM1"/>
    <property type="match status" value="1"/>
</dbReference>
<sequence>MELPQARPLGTEDFLIFPGTRAGRKPMHDFLSLYSNSTAQQDPRLPSQGSYLKTHDFLQPLERVETKACAKEEATEEILSVVQKQRPPSVEHLLPGGIGTYSISHISYVNNNNNQRGVLKPETSSLFVRQATSTDKNEENSNCSSYTSSGFTLWEESSGKRGNTGKENNAGEKPSLGVTESAAKLGQWTSTERTSQSFSNNRHGGFSSRSSSQTTGQKNQSFIEMMKSARDSNAQDEVLESEETFFLKKEPSSNTQRELRVKVDAKSTDQKPNTPRSKHSATEQRRRSKINDRQVSPTKLIEVFLDARTDTH</sequence>